<comment type="caution">
    <text evidence="2">The sequence shown here is derived from an EMBL/GenBank/DDBJ whole genome shotgun (WGS) entry which is preliminary data.</text>
</comment>
<dbReference type="AlphaFoldDB" id="A0A1Q9DPI2"/>
<accession>A0A1Q9DPI2</accession>
<gene>
    <name evidence="2" type="ORF">AK812_SmicGene20630</name>
</gene>
<feature type="region of interest" description="Disordered" evidence="1">
    <location>
        <begin position="1"/>
        <end position="77"/>
    </location>
</feature>
<evidence type="ECO:0000256" key="1">
    <source>
        <dbReference type="SAM" id="MobiDB-lite"/>
    </source>
</evidence>
<keyword evidence="3" id="KW-1185">Reference proteome</keyword>
<organism evidence="2 3">
    <name type="scientific">Symbiodinium microadriaticum</name>
    <name type="common">Dinoflagellate</name>
    <name type="synonym">Zooxanthella microadriatica</name>
    <dbReference type="NCBI Taxonomy" id="2951"/>
    <lineage>
        <taxon>Eukaryota</taxon>
        <taxon>Sar</taxon>
        <taxon>Alveolata</taxon>
        <taxon>Dinophyceae</taxon>
        <taxon>Suessiales</taxon>
        <taxon>Symbiodiniaceae</taxon>
        <taxon>Symbiodinium</taxon>
    </lineage>
</organism>
<protein>
    <recommendedName>
        <fullName evidence="4">Small VCP/p97-interacting protein</fullName>
    </recommendedName>
</protein>
<reference evidence="2 3" key="1">
    <citation type="submission" date="2016-02" db="EMBL/GenBank/DDBJ databases">
        <title>Genome analysis of coral dinoflagellate symbionts highlights evolutionary adaptations to a symbiotic lifestyle.</title>
        <authorList>
            <person name="Aranda M."/>
            <person name="Li Y."/>
            <person name="Liew Y.J."/>
            <person name="Baumgarten S."/>
            <person name="Simakov O."/>
            <person name="Wilson M."/>
            <person name="Piel J."/>
            <person name="Ashoor H."/>
            <person name="Bougouffa S."/>
            <person name="Bajic V.B."/>
            <person name="Ryu T."/>
            <person name="Ravasi T."/>
            <person name="Bayer T."/>
            <person name="Micklem G."/>
            <person name="Kim H."/>
            <person name="Bhak J."/>
            <person name="Lajeunesse T.C."/>
            <person name="Voolstra C.R."/>
        </authorList>
    </citation>
    <scope>NUCLEOTIDE SEQUENCE [LARGE SCALE GENOMIC DNA]</scope>
    <source>
        <strain evidence="2 3">CCMP2467</strain>
    </source>
</reference>
<feature type="compositionally biased region" description="Polar residues" evidence="1">
    <location>
        <begin position="1"/>
        <end position="13"/>
    </location>
</feature>
<proteinExistence type="predicted"/>
<sequence length="77" mass="8201">MGCCQSGPNTSDPSKPVFHNKHMSDDEREARRKAAAQAAEQRAQDLASRGGVSGKPAKAGASEIKNEQGMMRPGDFN</sequence>
<dbReference type="Proteomes" id="UP000186817">
    <property type="component" value="Unassembled WGS sequence"/>
</dbReference>
<feature type="compositionally biased region" description="Basic and acidic residues" evidence="1">
    <location>
        <begin position="22"/>
        <end position="32"/>
    </location>
</feature>
<evidence type="ECO:0008006" key="4">
    <source>
        <dbReference type="Google" id="ProtNLM"/>
    </source>
</evidence>
<evidence type="ECO:0000313" key="2">
    <source>
        <dbReference type="EMBL" id="OLP97080.1"/>
    </source>
</evidence>
<evidence type="ECO:0000313" key="3">
    <source>
        <dbReference type="Proteomes" id="UP000186817"/>
    </source>
</evidence>
<name>A0A1Q9DPI2_SYMMI</name>
<dbReference type="EMBL" id="LSRX01000446">
    <property type="protein sequence ID" value="OLP97080.1"/>
    <property type="molecule type" value="Genomic_DNA"/>
</dbReference>
<feature type="compositionally biased region" description="Low complexity" evidence="1">
    <location>
        <begin position="35"/>
        <end position="45"/>
    </location>
</feature>